<dbReference type="InterPro" id="IPR006573">
    <property type="entry name" value="NHR_dom"/>
</dbReference>
<evidence type="ECO:0000313" key="6">
    <source>
        <dbReference type="EMBL" id="KOB69920.1"/>
    </source>
</evidence>
<name>A0A0L7L3C5_OPEBR</name>
<evidence type="ECO:0000256" key="1">
    <source>
        <dbReference type="ARBA" id="ARBA00022723"/>
    </source>
</evidence>
<keyword evidence="1" id="KW-0479">Metal-binding</keyword>
<dbReference type="PROSITE" id="PS51065">
    <property type="entry name" value="NHR"/>
    <property type="match status" value="1"/>
</dbReference>
<evidence type="ECO:0000259" key="5">
    <source>
        <dbReference type="PROSITE" id="PS51065"/>
    </source>
</evidence>
<dbReference type="EMBL" id="JTDY01003228">
    <property type="protein sequence ID" value="KOB69920.1"/>
    <property type="molecule type" value="Genomic_DNA"/>
</dbReference>
<dbReference type="STRING" id="104452.A0A0L7L3C5"/>
<dbReference type="GO" id="GO:0008270">
    <property type="term" value="F:zinc ion binding"/>
    <property type="evidence" value="ECO:0007669"/>
    <property type="project" value="UniProtKB-KW"/>
</dbReference>
<dbReference type="GO" id="GO:0061630">
    <property type="term" value="F:ubiquitin protein ligase activity"/>
    <property type="evidence" value="ECO:0007669"/>
    <property type="project" value="TreeGrafter"/>
</dbReference>
<dbReference type="InterPro" id="IPR037962">
    <property type="entry name" value="Neuralized"/>
</dbReference>
<protein>
    <submittedName>
        <fullName evidence="6">Putative neuralized</fullName>
    </submittedName>
</protein>
<organism evidence="6 7">
    <name type="scientific">Operophtera brumata</name>
    <name type="common">Winter moth</name>
    <name type="synonym">Phalaena brumata</name>
    <dbReference type="NCBI Taxonomy" id="104452"/>
    <lineage>
        <taxon>Eukaryota</taxon>
        <taxon>Metazoa</taxon>
        <taxon>Ecdysozoa</taxon>
        <taxon>Arthropoda</taxon>
        <taxon>Hexapoda</taxon>
        <taxon>Insecta</taxon>
        <taxon>Pterygota</taxon>
        <taxon>Neoptera</taxon>
        <taxon>Endopterygota</taxon>
        <taxon>Lepidoptera</taxon>
        <taxon>Glossata</taxon>
        <taxon>Ditrysia</taxon>
        <taxon>Geometroidea</taxon>
        <taxon>Geometridae</taxon>
        <taxon>Larentiinae</taxon>
        <taxon>Operophtera</taxon>
    </lineage>
</organism>
<keyword evidence="4" id="KW-0862">Zinc</keyword>
<sequence>MSTVQDLAPPPDLNSYHCDTCTYIQSRKVTFVDIDASGIGVFRFGFTTHDPASFAHSLPKYNPDLLNKPGIWVRALSERFCENDNILYYYVNSAGYVHFGINGAEKGLFYSGMDMRKDTLSLIPLSLHRTKGRNVQYVNDRGVAARFEDEFCQGYVFTARPMRPRQTIVVQVLVTEAAYAGSLTIGLTSCGPSTLRTCDLPDDAEWLLDRPEYWVVRRDAANGMRRGDKLAVTLTLDGEVQVSRNWSIPITIMHVDHTLRKWAFVDICGATQKVRILSSQRTQTPPQQLGVIAGSAPLSAGAGGTDLVQSGIFGIT</sequence>
<keyword evidence="3" id="KW-0863">Zinc-finger</keyword>
<dbReference type="SMART" id="SM00588">
    <property type="entry name" value="NEUZ"/>
    <property type="match status" value="2"/>
</dbReference>
<dbReference type="AlphaFoldDB" id="A0A0L7L3C5"/>
<evidence type="ECO:0000256" key="4">
    <source>
        <dbReference type="ARBA" id="ARBA00022833"/>
    </source>
</evidence>
<comment type="caution">
    <text evidence="6">The sequence shown here is derived from an EMBL/GenBank/DDBJ whole genome shotgun (WGS) entry which is preliminary data.</text>
</comment>
<reference evidence="6 7" key="1">
    <citation type="journal article" date="2015" name="Genome Biol. Evol.">
        <title>The genome of winter moth (Operophtera brumata) provides a genomic perspective on sexual dimorphism and phenology.</title>
        <authorList>
            <person name="Derks M.F."/>
            <person name="Smit S."/>
            <person name="Salis L."/>
            <person name="Schijlen E."/>
            <person name="Bossers A."/>
            <person name="Mateman C."/>
            <person name="Pijl A.S."/>
            <person name="de Ridder D."/>
            <person name="Groenen M.A."/>
            <person name="Visser M.E."/>
            <person name="Megens H.J."/>
        </authorList>
    </citation>
    <scope>NUCLEOTIDE SEQUENCE [LARGE SCALE GENOMIC DNA]</scope>
    <source>
        <strain evidence="6">WM2013NL</strain>
        <tissue evidence="6">Head and thorax</tissue>
    </source>
</reference>
<dbReference type="FunFam" id="2.60.120.920:FF:000005">
    <property type="entry name" value="Putative E3 ubiquitin-protein ligase NEURL1B"/>
    <property type="match status" value="1"/>
</dbReference>
<evidence type="ECO:0000256" key="3">
    <source>
        <dbReference type="ARBA" id="ARBA00022771"/>
    </source>
</evidence>
<proteinExistence type="predicted"/>
<evidence type="ECO:0000313" key="7">
    <source>
        <dbReference type="Proteomes" id="UP000037510"/>
    </source>
</evidence>
<dbReference type="Pfam" id="PF07177">
    <property type="entry name" value="Neuralized"/>
    <property type="match status" value="2"/>
</dbReference>
<accession>A0A0L7L3C5</accession>
<gene>
    <name evidence="6" type="ORF">OBRU01_16187</name>
</gene>
<dbReference type="Proteomes" id="UP000037510">
    <property type="component" value="Unassembled WGS sequence"/>
</dbReference>
<dbReference type="PANTHER" id="PTHR12429">
    <property type="entry name" value="NEURALIZED"/>
    <property type="match status" value="1"/>
</dbReference>
<dbReference type="PANTHER" id="PTHR12429:SF8">
    <property type="entry name" value="NEURALIZED-LIKE PROTEIN 2"/>
    <property type="match status" value="1"/>
</dbReference>
<keyword evidence="2" id="KW-0677">Repeat</keyword>
<evidence type="ECO:0000256" key="2">
    <source>
        <dbReference type="ARBA" id="ARBA00022737"/>
    </source>
</evidence>
<keyword evidence="7" id="KW-1185">Reference proteome</keyword>
<feature type="domain" description="NHR" evidence="5">
    <location>
        <begin position="124"/>
        <end position="279"/>
    </location>
</feature>
<dbReference type="InterPro" id="IPR043136">
    <property type="entry name" value="B30.2/SPRY_sf"/>
</dbReference>
<dbReference type="Gene3D" id="2.60.120.920">
    <property type="match status" value="2"/>
</dbReference>